<proteinExistence type="predicted"/>
<keyword evidence="1" id="KW-1185">Reference proteome</keyword>
<dbReference type="AlphaFoldDB" id="A0A6P4XT33"/>
<dbReference type="InterPro" id="IPR013783">
    <property type="entry name" value="Ig-like_fold"/>
</dbReference>
<sequence>MAFARSILRAVGNLKNQYFNVHRHQLLKKEAGKIAAIYNADVQKPQVLLFESYQSALRLDIPRYSSLNTVFFTRVGQEDSFAACRQKKKKKSIGNVSEDVGHEVSFCTSGKFLSTNLKDGSPLCEIQVPDLYYDSGADNPSIHTDLIQDHLDNFLLTTTTINGEEEPCVLAQVEIDNYTPDEVYEVDLDDDWSAVGNSVARHYDQFISVRKNMFLFSREELVPCESHLVTFRVHCSGLHPHEEPIVTGDLIPLGKRDPLQGLRMEHQQAEVWLGSCFLPKNMNFTWRMAVMNTESNTIVHEEEFGRSGNAANDFFSVGYNDKGWKGV</sequence>
<accession>A0A6P4XT33</accession>
<dbReference type="SUPFAM" id="SSF49452">
    <property type="entry name" value="Starch-binding domain-like"/>
    <property type="match status" value="1"/>
</dbReference>
<dbReference type="GeneID" id="109461816"/>
<evidence type="ECO:0000313" key="2">
    <source>
        <dbReference type="RefSeq" id="XP_019613839.1"/>
    </source>
</evidence>
<organism evidence="1 2">
    <name type="scientific">Branchiostoma belcheri</name>
    <name type="common">Amphioxus</name>
    <dbReference type="NCBI Taxonomy" id="7741"/>
    <lineage>
        <taxon>Eukaryota</taxon>
        <taxon>Metazoa</taxon>
        <taxon>Chordata</taxon>
        <taxon>Cephalochordata</taxon>
        <taxon>Leptocardii</taxon>
        <taxon>Amphioxiformes</taxon>
        <taxon>Branchiostomatidae</taxon>
        <taxon>Branchiostoma</taxon>
    </lineage>
</organism>
<dbReference type="KEGG" id="bbel:109461816"/>
<dbReference type="Proteomes" id="UP000515135">
    <property type="component" value="Unplaced"/>
</dbReference>
<dbReference type="InterPro" id="IPR013784">
    <property type="entry name" value="Carb-bd-like_fold"/>
</dbReference>
<reference evidence="2" key="1">
    <citation type="submission" date="2025-08" db="UniProtKB">
        <authorList>
            <consortium name="RefSeq"/>
        </authorList>
    </citation>
    <scope>IDENTIFICATION</scope>
    <source>
        <tissue evidence="2">Gonad</tissue>
    </source>
</reference>
<dbReference type="OrthoDB" id="9978861at2759"/>
<evidence type="ECO:0000313" key="1">
    <source>
        <dbReference type="Proteomes" id="UP000515135"/>
    </source>
</evidence>
<dbReference type="Gene3D" id="2.60.40.10">
    <property type="entry name" value="Immunoglobulins"/>
    <property type="match status" value="1"/>
</dbReference>
<gene>
    <name evidence="2" type="primary">LOC109461816</name>
</gene>
<dbReference type="RefSeq" id="XP_019613839.1">
    <property type="nucleotide sequence ID" value="XM_019758280.1"/>
</dbReference>
<protein>
    <submittedName>
        <fullName evidence="2">Uncharacterized protein LOC109461816</fullName>
    </submittedName>
</protein>
<dbReference type="GO" id="GO:0030246">
    <property type="term" value="F:carbohydrate binding"/>
    <property type="evidence" value="ECO:0007669"/>
    <property type="project" value="InterPro"/>
</dbReference>
<name>A0A6P4XT33_BRABE</name>